<dbReference type="InterPro" id="IPR029787">
    <property type="entry name" value="Nucleotide_cyclase"/>
</dbReference>
<evidence type="ECO:0000256" key="6">
    <source>
        <dbReference type="ARBA" id="ARBA00023239"/>
    </source>
</evidence>
<proteinExistence type="predicted"/>
<reference evidence="10" key="1">
    <citation type="submission" date="2020-06" db="EMBL/GenBank/DDBJ databases">
        <authorList>
            <consortium name="Plant Systems Biology data submission"/>
        </authorList>
    </citation>
    <scope>NUCLEOTIDE SEQUENCE</scope>
    <source>
        <strain evidence="10">D6</strain>
    </source>
</reference>
<evidence type="ECO:0000313" key="11">
    <source>
        <dbReference type="Proteomes" id="UP001153069"/>
    </source>
</evidence>
<feature type="compositionally biased region" description="Basic and acidic residues" evidence="7">
    <location>
        <begin position="280"/>
        <end position="327"/>
    </location>
</feature>
<name>A0A9N8H4T9_9STRA</name>
<evidence type="ECO:0000256" key="8">
    <source>
        <dbReference type="SAM" id="Phobius"/>
    </source>
</evidence>
<evidence type="ECO:0000259" key="9">
    <source>
        <dbReference type="PROSITE" id="PS50125"/>
    </source>
</evidence>
<feature type="compositionally biased region" description="Acidic residues" evidence="7">
    <location>
        <begin position="22"/>
        <end position="31"/>
    </location>
</feature>
<dbReference type="PANTHER" id="PTHR11920:SF335">
    <property type="entry name" value="GUANYLATE CYCLASE"/>
    <property type="match status" value="1"/>
</dbReference>
<dbReference type="EMBL" id="CAICTM010000056">
    <property type="protein sequence ID" value="CAB9499300.1"/>
    <property type="molecule type" value="Genomic_DNA"/>
</dbReference>
<dbReference type="GO" id="GO:0004383">
    <property type="term" value="F:guanylate cyclase activity"/>
    <property type="evidence" value="ECO:0007669"/>
    <property type="project" value="TreeGrafter"/>
</dbReference>
<feature type="compositionally biased region" description="Basic and acidic residues" evidence="7">
    <location>
        <begin position="530"/>
        <end position="541"/>
    </location>
</feature>
<feature type="region of interest" description="Disordered" evidence="7">
    <location>
        <begin position="797"/>
        <end position="819"/>
    </location>
</feature>
<keyword evidence="2 8" id="KW-0812">Transmembrane</keyword>
<evidence type="ECO:0000256" key="7">
    <source>
        <dbReference type="SAM" id="MobiDB-lite"/>
    </source>
</evidence>
<comment type="caution">
    <text evidence="10">The sequence shown here is derived from an EMBL/GenBank/DDBJ whole genome shotgun (WGS) entry which is preliminary data.</text>
</comment>
<dbReference type="GO" id="GO:0005886">
    <property type="term" value="C:plasma membrane"/>
    <property type="evidence" value="ECO:0007669"/>
    <property type="project" value="TreeGrafter"/>
</dbReference>
<evidence type="ECO:0000256" key="2">
    <source>
        <dbReference type="ARBA" id="ARBA00022692"/>
    </source>
</evidence>
<evidence type="ECO:0000256" key="1">
    <source>
        <dbReference type="ARBA" id="ARBA00004370"/>
    </source>
</evidence>
<feature type="region of interest" description="Disordered" evidence="7">
    <location>
        <begin position="530"/>
        <end position="552"/>
    </location>
</feature>
<dbReference type="InterPro" id="IPR050401">
    <property type="entry name" value="Cyclic_nucleotide_synthase"/>
</dbReference>
<feature type="compositionally biased region" description="Low complexity" evidence="7">
    <location>
        <begin position="806"/>
        <end position="817"/>
    </location>
</feature>
<gene>
    <name evidence="10" type="ORF">SEMRO_57_G033540.1</name>
</gene>
<feature type="transmembrane region" description="Helical" evidence="8">
    <location>
        <begin position="475"/>
        <end position="497"/>
    </location>
</feature>
<dbReference type="InterPro" id="IPR001054">
    <property type="entry name" value="A/G_cyclase"/>
</dbReference>
<keyword evidence="6" id="KW-0456">Lyase</keyword>
<dbReference type="Proteomes" id="UP001153069">
    <property type="component" value="Unassembled WGS sequence"/>
</dbReference>
<dbReference type="PANTHER" id="PTHR11920">
    <property type="entry name" value="GUANYLYL CYCLASE"/>
    <property type="match status" value="1"/>
</dbReference>
<dbReference type="SUPFAM" id="SSF55073">
    <property type="entry name" value="Nucleotide cyclase"/>
    <property type="match status" value="1"/>
</dbReference>
<evidence type="ECO:0000256" key="3">
    <source>
        <dbReference type="ARBA" id="ARBA00022741"/>
    </source>
</evidence>
<organism evidence="10 11">
    <name type="scientific">Seminavis robusta</name>
    <dbReference type="NCBI Taxonomy" id="568900"/>
    <lineage>
        <taxon>Eukaryota</taxon>
        <taxon>Sar</taxon>
        <taxon>Stramenopiles</taxon>
        <taxon>Ochrophyta</taxon>
        <taxon>Bacillariophyta</taxon>
        <taxon>Bacillariophyceae</taxon>
        <taxon>Bacillariophycidae</taxon>
        <taxon>Naviculales</taxon>
        <taxon>Naviculaceae</taxon>
        <taxon>Seminavis</taxon>
    </lineage>
</organism>
<feature type="region of interest" description="Disordered" evidence="7">
    <location>
        <begin position="243"/>
        <end position="334"/>
    </location>
</feature>
<keyword evidence="4 8" id="KW-1133">Transmembrane helix</keyword>
<evidence type="ECO:0000256" key="4">
    <source>
        <dbReference type="ARBA" id="ARBA00022989"/>
    </source>
</evidence>
<dbReference type="GO" id="GO:0007168">
    <property type="term" value="P:receptor guanylyl cyclase signaling pathway"/>
    <property type="evidence" value="ECO:0007669"/>
    <property type="project" value="TreeGrafter"/>
</dbReference>
<keyword evidence="3" id="KW-0547">Nucleotide-binding</keyword>
<dbReference type="SMART" id="SM00044">
    <property type="entry name" value="CYCc"/>
    <property type="match status" value="1"/>
</dbReference>
<evidence type="ECO:0000313" key="10">
    <source>
        <dbReference type="EMBL" id="CAB9499300.1"/>
    </source>
</evidence>
<keyword evidence="5 8" id="KW-0472">Membrane</keyword>
<feature type="domain" description="Guanylate cyclase" evidence="9">
    <location>
        <begin position="608"/>
        <end position="742"/>
    </location>
</feature>
<dbReference type="Pfam" id="PF00211">
    <property type="entry name" value="Guanylate_cyc"/>
    <property type="match status" value="1"/>
</dbReference>
<evidence type="ECO:0000256" key="5">
    <source>
        <dbReference type="ARBA" id="ARBA00023136"/>
    </source>
</evidence>
<dbReference type="AlphaFoldDB" id="A0A9N8H4T9"/>
<dbReference type="CDD" id="cd07302">
    <property type="entry name" value="CHD"/>
    <property type="match status" value="1"/>
</dbReference>
<keyword evidence="11" id="KW-1185">Reference proteome</keyword>
<keyword evidence="10" id="KW-0675">Receptor</keyword>
<dbReference type="GO" id="GO:0004016">
    <property type="term" value="F:adenylate cyclase activity"/>
    <property type="evidence" value="ECO:0007669"/>
    <property type="project" value="TreeGrafter"/>
</dbReference>
<dbReference type="Gene3D" id="3.30.70.1230">
    <property type="entry name" value="Nucleotide cyclase"/>
    <property type="match status" value="1"/>
</dbReference>
<dbReference type="PROSITE" id="PS50125">
    <property type="entry name" value="GUANYLATE_CYCLASE_2"/>
    <property type="match status" value="1"/>
</dbReference>
<dbReference type="GO" id="GO:0035556">
    <property type="term" value="P:intracellular signal transduction"/>
    <property type="evidence" value="ECO:0007669"/>
    <property type="project" value="InterPro"/>
</dbReference>
<sequence>MTSLTDFKEWNCSHGSLVDSGMDVDNEDGDQQEAAKHGLAKRDSTHVLVSMLVEDFQHGFMQHASVISESSSYHAMQVVESLDAMSTSITSFTTFTGEKLGYQWPCTTIPDFEKRALRVRKSAYLEMIGFSPVVGSQHVEKWEGYSASPNNTGWLKEGTESAPGNIPPQIYDATGTADHSSHTIPFLPAWQMSPLPSDASLINFDLLSEGLYRETFQEMQTNKHATISKAFWDSFTVHKYFEHGSEGEDDGHGHHASHDDAKSVLPSPPSSHDNQGADNGDDHQDGDDHQGHEMNHVDEHHHEHRRLNETISHDDHSHDDHDTDSNDHNGVMTETSSLPNLSWAMARPHSLVMAPIYDSFDKNNRILVGAFHGILAWEFYLTDLLPPGVTGIIVVLQNTCEQSTSFELIGPHAEFLGDGDLHDPEFSDMVQVVDFGSIFLPEQGSAVANQCLYSLAIYPSKAFEETYSSNSTAQFVGLLAGIFAALGAFFFVFVWFVQRRQQKVMTVATRTTAIVSQLFPDAVRDRIMEQAESQAQREMEAGRNGSSVDDRSNLKSLLNSGAKDYGTPGTTQMATVTADSATTRKGQLAGGIKILEDAPIADHYPETTVFFGDLVGFTKWSGSRTPHDVFVLLETLYGEFDVIARRRCVFKVETVGDCYVGVVGLPKPRRDHAVVATRFAWDCLRKSSLVFNALAETLGPDTRDLVVRIGLHSGPVTAGVLRGEKGRFQLFGDTVNTASRMESNGRPGSIQCSHDTCQLLVKAGKSDWTTKRSNKVVAKGKGEMTTYWLTVKNLSGSHHSGATGQSSELTTSTSDELPVPVPCLLPDENGSMRIVEC</sequence>
<feature type="region of interest" description="Disordered" evidence="7">
    <location>
        <begin position="19"/>
        <end position="39"/>
    </location>
</feature>
<accession>A0A9N8H4T9</accession>
<dbReference type="GO" id="GO:0001653">
    <property type="term" value="F:peptide receptor activity"/>
    <property type="evidence" value="ECO:0007669"/>
    <property type="project" value="TreeGrafter"/>
</dbReference>
<protein>
    <submittedName>
        <fullName evidence="10">Receptor-type guanylate cyclase gcy</fullName>
    </submittedName>
</protein>
<dbReference type="GO" id="GO:0000166">
    <property type="term" value="F:nucleotide binding"/>
    <property type="evidence" value="ECO:0007669"/>
    <property type="project" value="UniProtKB-KW"/>
</dbReference>
<comment type="subcellular location">
    <subcellularLocation>
        <location evidence="1">Membrane</location>
    </subcellularLocation>
</comment>
<feature type="compositionally biased region" description="Basic and acidic residues" evidence="7">
    <location>
        <begin position="243"/>
        <end position="262"/>
    </location>
</feature>